<dbReference type="OrthoDB" id="9813147at2"/>
<keyword evidence="2" id="KW-0547">Nucleotide-binding</keyword>
<dbReference type="InterPro" id="IPR014721">
    <property type="entry name" value="Ribsml_uS5_D2-typ_fold_subgr"/>
</dbReference>
<evidence type="ECO:0000313" key="5">
    <source>
        <dbReference type="EMBL" id="BBO76445.1"/>
    </source>
</evidence>
<feature type="domain" description="ABC transporter" evidence="4">
    <location>
        <begin position="184"/>
        <end position="477"/>
    </location>
</feature>
<evidence type="ECO:0000313" key="6">
    <source>
        <dbReference type="Proteomes" id="UP000427769"/>
    </source>
</evidence>
<dbReference type="SUPFAM" id="SSF52540">
    <property type="entry name" value="P-loop containing nucleoside triphosphate hydrolases"/>
    <property type="match status" value="1"/>
</dbReference>
<keyword evidence="3" id="KW-0067">ATP-binding</keyword>
<dbReference type="GO" id="GO:0006508">
    <property type="term" value="P:proteolysis"/>
    <property type="evidence" value="ECO:0007669"/>
    <property type="project" value="UniProtKB-KW"/>
</dbReference>
<name>A0A5K7Z6V2_9BACT</name>
<dbReference type="InterPro" id="IPR027417">
    <property type="entry name" value="P-loop_NTPase"/>
</dbReference>
<evidence type="ECO:0000256" key="3">
    <source>
        <dbReference type="ARBA" id="ARBA00022840"/>
    </source>
</evidence>
<dbReference type="Pfam" id="PF01078">
    <property type="entry name" value="Mg_chelatase"/>
    <property type="match status" value="1"/>
</dbReference>
<dbReference type="PRINTS" id="PR01657">
    <property type="entry name" value="MCMFAMILY"/>
</dbReference>
<dbReference type="GO" id="GO:0005524">
    <property type="term" value="F:ATP binding"/>
    <property type="evidence" value="ECO:0007669"/>
    <property type="project" value="UniProtKB-KW"/>
</dbReference>
<evidence type="ECO:0000259" key="4">
    <source>
        <dbReference type="PROSITE" id="PS50893"/>
    </source>
</evidence>
<dbReference type="Pfam" id="PF13541">
    <property type="entry name" value="ChlI"/>
    <property type="match status" value="1"/>
</dbReference>
<dbReference type="SUPFAM" id="SSF54211">
    <property type="entry name" value="Ribosomal protein S5 domain 2-like"/>
    <property type="match status" value="1"/>
</dbReference>
<organism evidence="5 6">
    <name type="scientific">Desulfosarcina widdelii</name>
    <dbReference type="NCBI Taxonomy" id="947919"/>
    <lineage>
        <taxon>Bacteria</taxon>
        <taxon>Pseudomonadati</taxon>
        <taxon>Thermodesulfobacteriota</taxon>
        <taxon>Desulfobacteria</taxon>
        <taxon>Desulfobacterales</taxon>
        <taxon>Desulfosarcinaceae</taxon>
        <taxon>Desulfosarcina</taxon>
    </lineage>
</organism>
<evidence type="ECO:0000256" key="2">
    <source>
        <dbReference type="ARBA" id="ARBA00022741"/>
    </source>
</evidence>
<dbReference type="Gene3D" id="3.40.50.300">
    <property type="entry name" value="P-loop containing nucleotide triphosphate hydrolases"/>
    <property type="match status" value="1"/>
</dbReference>
<dbReference type="Proteomes" id="UP000427769">
    <property type="component" value="Chromosome"/>
</dbReference>
<dbReference type="NCBIfam" id="TIGR00368">
    <property type="entry name" value="YifB family Mg chelatase-like AAA ATPase"/>
    <property type="match status" value="1"/>
</dbReference>
<gene>
    <name evidence="5" type="primary">comM</name>
    <name evidence="5" type="ORF">DSCW_38620</name>
</gene>
<dbReference type="InterPro" id="IPR025158">
    <property type="entry name" value="Mg_chelat-rel_C"/>
</dbReference>
<dbReference type="InterPro" id="IPR045006">
    <property type="entry name" value="CHLI-like"/>
</dbReference>
<dbReference type="KEGG" id="dwd:DSCW_38620"/>
<dbReference type="AlphaFoldDB" id="A0A5K7Z6V2"/>
<protein>
    <submittedName>
        <fullName evidence="5">ATP-dependent protease</fullName>
    </submittedName>
</protein>
<dbReference type="EMBL" id="AP021875">
    <property type="protein sequence ID" value="BBO76445.1"/>
    <property type="molecule type" value="Genomic_DNA"/>
</dbReference>
<dbReference type="InterPro" id="IPR004482">
    <property type="entry name" value="Mg_chelat-rel"/>
</dbReference>
<dbReference type="InterPro" id="IPR000523">
    <property type="entry name" value="Mg_chelatse_chII-like_cat_dom"/>
</dbReference>
<dbReference type="GO" id="GO:0016887">
    <property type="term" value="F:ATP hydrolysis activity"/>
    <property type="evidence" value="ECO:0007669"/>
    <property type="project" value="InterPro"/>
</dbReference>
<evidence type="ECO:0000256" key="1">
    <source>
        <dbReference type="ARBA" id="ARBA00006354"/>
    </source>
</evidence>
<sequence length="511" mass="55552">MLARVLSSAVIGIDAYLVEVEVDIAQGLPTFTTVGLPEAAVKESRERVKSAISNSGYTFPADRITVNLAPANIKKEGTGFDLPIALGILGATGILPEKAISGYLFLGELSLDGRVKPVNGSLPMAIAAQKAGYRGIVVPADNGNEASVVSGLCVYPVRTLSQVVDFLRGFCSILPQKTDVKTLFETEDRSGTDFSEVLGQEHAKRALEIAAAGGHNVLMVGPPGSGKTMLARRISTILPPMSFEEAIETTKIFSVVGLLNRKQPLVTRRPFRGPHHTVSDAGLIGGGHIPRPGEVSLAHNGVLFLDELPEYKKNVLEVLRQPLEDLQVTISRAATSLTYPSSFMLIAAMNPCPCGYFTDPRHACRCTAHQIHRYRSKISGPLLDRIDLHVEVPAVPQKDLMADPNAETSAEIRQRVMAARQIQNRRFKRTRIYSNAQMASRHIRSHCRIDDDAGSVLESAIDSLGLSARAYNRILKISRTIADLEGAADIQVHHVTEAIQYRSLDRAQHQP</sequence>
<accession>A0A5K7Z6V2</accession>
<dbReference type="GO" id="GO:0003677">
    <property type="term" value="F:DNA binding"/>
    <property type="evidence" value="ECO:0007669"/>
    <property type="project" value="InterPro"/>
</dbReference>
<proteinExistence type="inferred from homology"/>
<dbReference type="Pfam" id="PF13335">
    <property type="entry name" value="Mg_chelatase_C"/>
    <property type="match status" value="1"/>
</dbReference>
<dbReference type="PANTHER" id="PTHR32039">
    <property type="entry name" value="MAGNESIUM-CHELATASE SUBUNIT CHLI"/>
    <property type="match status" value="1"/>
</dbReference>
<keyword evidence="5" id="KW-0378">Hydrolase</keyword>
<keyword evidence="5" id="KW-0645">Protease</keyword>
<keyword evidence="6" id="KW-1185">Reference proteome</keyword>
<dbReference type="PANTHER" id="PTHR32039:SF7">
    <property type="entry name" value="COMPETENCE PROTEIN COMM"/>
    <property type="match status" value="1"/>
</dbReference>
<dbReference type="InterPro" id="IPR001208">
    <property type="entry name" value="MCM_dom"/>
</dbReference>
<dbReference type="InterPro" id="IPR003593">
    <property type="entry name" value="AAA+_ATPase"/>
</dbReference>
<comment type="similarity">
    <text evidence="1">Belongs to the Mg-chelatase subunits D/I family. ComM subfamily.</text>
</comment>
<dbReference type="PROSITE" id="PS50893">
    <property type="entry name" value="ABC_TRANSPORTER_2"/>
    <property type="match status" value="1"/>
</dbReference>
<reference evidence="5 6" key="1">
    <citation type="submission" date="2019-11" db="EMBL/GenBank/DDBJ databases">
        <title>Comparative genomics of hydrocarbon-degrading Desulfosarcina strains.</title>
        <authorList>
            <person name="Watanabe M."/>
            <person name="Kojima H."/>
            <person name="Fukui M."/>
        </authorList>
    </citation>
    <scope>NUCLEOTIDE SEQUENCE [LARGE SCALE GENOMIC DNA]</scope>
    <source>
        <strain evidence="5 6">PP31</strain>
    </source>
</reference>
<dbReference type="RefSeq" id="WP_155305270.1">
    <property type="nucleotide sequence ID" value="NZ_AP021875.1"/>
</dbReference>
<dbReference type="SMART" id="SM00382">
    <property type="entry name" value="AAA"/>
    <property type="match status" value="1"/>
</dbReference>
<dbReference type="InterPro" id="IPR003439">
    <property type="entry name" value="ABC_transporter-like_ATP-bd"/>
</dbReference>
<dbReference type="GO" id="GO:0008233">
    <property type="term" value="F:peptidase activity"/>
    <property type="evidence" value="ECO:0007669"/>
    <property type="project" value="UniProtKB-KW"/>
</dbReference>
<dbReference type="Gene3D" id="3.30.230.10">
    <property type="match status" value="1"/>
</dbReference>
<dbReference type="InterPro" id="IPR020568">
    <property type="entry name" value="Ribosomal_Su5_D2-typ_SF"/>
</dbReference>